<sequence length="305" mass="34092">MTMTRLSGPVRPVIFGEVLFDMFPDGTAALGGAPFNVAWHLQGLGLSPLFISRVGQDKLGDRILRAMDEWSMDSSAVYQDPDHPTGRVQVSLQKGQPAFDIVQDVAYDHIEPSMVRNLYANTSYGILYHGSLINRMPTSAESLFLLRQMAPSIFVDINLRAPWWNKEQIDALLQGINWLKLNDTELQALTGCAIDEKKQIEENARAMLENYGLQALIVTRGAAGAMLITSEKTNNIAPIEVNRMVDTVGAGDGFSAVWLVGLLRGWPYVLTLERAVEFAAAICRLRGAVSQDKEFYHYYHYHWML</sequence>
<keyword evidence="2" id="KW-0808">Transferase</keyword>
<name>A0A4R8INV2_9GAMM</name>
<keyword evidence="8" id="KW-1185">Reference proteome</keyword>
<dbReference type="EMBL" id="SOQX01000002">
    <property type="protein sequence ID" value="TDY02566.1"/>
    <property type="molecule type" value="Genomic_DNA"/>
</dbReference>
<comment type="caution">
    <text evidence="7">The sequence shown here is derived from an EMBL/GenBank/DDBJ whole genome shotgun (WGS) entry which is preliminary data.</text>
</comment>
<keyword evidence="5" id="KW-0067">ATP-binding</keyword>
<dbReference type="SUPFAM" id="SSF53613">
    <property type="entry name" value="Ribokinase-like"/>
    <property type="match status" value="1"/>
</dbReference>
<dbReference type="GO" id="GO:0005524">
    <property type="term" value="F:ATP binding"/>
    <property type="evidence" value="ECO:0007669"/>
    <property type="project" value="UniProtKB-KW"/>
</dbReference>
<accession>A0A4R8INV2</accession>
<dbReference type="InterPro" id="IPR050306">
    <property type="entry name" value="PfkB_Carbo_kinase"/>
</dbReference>
<evidence type="ECO:0000256" key="2">
    <source>
        <dbReference type="ARBA" id="ARBA00022679"/>
    </source>
</evidence>
<dbReference type="Pfam" id="PF00294">
    <property type="entry name" value="PfkB"/>
    <property type="match status" value="1"/>
</dbReference>
<protein>
    <submittedName>
        <fullName evidence="7">Fructokinase</fullName>
    </submittedName>
</protein>
<dbReference type="PANTHER" id="PTHR43085">
    <property type="entry name" value="HEXOKINASE FAMILY MEMBER"/>
    <property type="match status" value="1"/>
</dbReference>
<evidence type="ECO:0000256" key="4">
    <source>
        <dbReference type="ARBA" id="ARBA00022777"/>
    </source>
</evidence>
<dbReference type="AlphaFoldDB" id="A0A4R8INV2"/>
<keyword evidence="4 7" id="KW-0418">Kinase</keyword>
<evidence type="ECO:0000259" key="6">
    <source>
        <dbReference type="Pfam" id="PF00294"/>
    </source>
</evidence>
<keyword evidence="3" id="KW-0547">Nucleotide-binding</keyword>
<evidence type="ECO:0000313" key="7">
    <source>
        <dbReference type="EMBL" id="TDY02566.1"/>
    </source>
</evidence>
<dbReference type="Gene3D" id="3.40.1190.20">
    <property type="match status" value="1"/>
</dbReference>
<evidence type="ECO:0000256" key="3">
    <source>
        <dbReference type="ARBA" id="ARBA00022741"/>
    </source>
</evidence>
<reference evidence="7 8" key="1">
    <citation type="submission" date="2019-03" db="EMBL/GenBank/DDBJ databases">
        <title>Genomic Encyclopedia of Type Strains, Phase IV (KMG-IV): sequencing the most valuable type-strain genomes for metagenomic binning, comparative biology and taxonomic classification.</title>
        <authorList>
            <person name="Goeker M."/>
        </authorList>
    </citation>
    <scope>NUCLEOTIDE SEQUENCE [LARGE SCALE GENOMIC DNA]</scope>
    <source>
        <strain evidence="7 8">DSM 16326</strain>
    </source>
</reference>
<feature type="domain" description="Carbohydrate kinase PfkB" evidence="6">
    <location>
        <begin position="29"/>
        <end position="290"/>
    </location>
</feature>
<evidence type="ECO:0000256" key="5">
    <source>
        <dbReference type="ARBA" id="ARBA00022840"/>
    </source>
</evidence>
<dbReference type="OrthoDB" id="9779730at2"/>
<gene>
    <name evidence="7" type="ORF">EDC23_0941</name>
</gene>
<dbReference type="CDD" id="cd01167">
    <property type="entry name" value="bac_FRK"/>
    <property type="match status" value="1"/>
</dbReference>
<dbReference type="GO" id="GO:0016301">
    <property type="term" value="F:kinase activity"/>
    <property type="evidence" value="ECO:0007669"/>
    <property type="project" value="UniProtKB-KW"/>
</dbReference>
<comment type="similarity">
    <text evidence="1">Belongs to the carbohydrate kinase PfkB family.</text>
</comment>
<dbReference type="PANTHER" id="PTHR43085:SF1">
    <property type="entry name" value="PSEUDOURIDINE KINASE-RELATED"/>
    <property type="match status" value="1"/>
</dbReference>
<dbReference type="Proteomes" id="UP000294914">
    <property type="component" value="Unassembled WGS sequence"/>
</dbReference>
<dbReference type="InterPro" id="IPR029056">
    <property type="entry name" value="Ribokinase-like"/>
</dbReference>
<proteinExistence type="inferred from homology"/>
<dbReference type="InterPro" id="IPR011611">
    <property type="entry name" value="PfkB_dom"/>
</dbReference>
<evidence type="ECO:0000256" key="1">
    <source>
        <dbReference type="ARBA" id="ARBA00010688"/>
    </source>
</evidence>
<organism evidence="7 8">
    <name type="scientific">Thiohalophilus thiocyanatoxydans</name>
    <dbReference type="NCBI Taxonomy" id="381308"/>
    <lineage>
        <taxon>Bacteria</taxon>
        <taxon>Pseudomonadati</taxon>
        <taxon>Pseudomonadota</taxon>
        <taxon>Gammaproteobacteria</taxon>
        <taxon>Thiohalomonadales</taxon>
        <taxon>Thiohalophilaceae</taxon>
        <taxon>Thiohalophilus</taxon>
    </lineage>
</organism>
<evidence type="ECO:0000313" key="8">
    <source>
        <dbReference type="Proteomes" id="UP000294914"/>
    </source>
</evidence>